<dbReference type="Proteomes" id="UP000036426">
    <property type="component" value="Unassembled WGS sequence"/>
</dbReference>
<sequence>MKQLLMSVLVLLSLGTLNGCAEQMYEAKGAEALVYPETHTYQFTVNNQQPQAGAAAINTQLNQIVAQAQQRDHQFDVTYLYSTTQGKRIAKQQMAQLHRQGVSATQYRARYASQPKNDLTVELRYYRVLTETCQPEVMGQPIQRRDCFVDTMRMKQVANPQRLIEK</sequence>
<name>A0A0J1GFG2_9GAMM</name>
<evidence type="ECO:0000313" key="2">
    <source>
        <dbReference type="EMBL" id="KLU98444.1"/>
    </source>
</evidence>
<dbReference type="OrthoDB" id="6266206at2"/>
<dbReference type="RefSeq" id="WP_047876659.1">
    <property type="nucleotide sequence ID" value="NZ_BMYC01000025.1"/>
</dbReference>
<evidence type="ECO:0000313" key="3">
    <source>
        <dbReference type="Proteomes" id="UP000036426"/>
    </source>
</evidence>
<dbReference type="EMBL" id="LDOV01000053">
    <property type="protein sequence ID" value="KLU98444.1"/>
    <property type="molecule type" value="Genomic_DNA"/>
</dbReference>
<organism evidence="2 3">
    <name type="scientific">Photobacterium aphoticum</name>
    <dbReference type="NCBI Taxonomy" id="754436"/>
    <lineage>
        <taxon>Bacteria</taxon>
        <taxon>Pseudomonadati</taxon>
        <taxon>Pseudomonadota</taxon>
        <taxon>Gammaproteobacteria</taxon>
        <taxon>Vibrionales</taxon>
        <taxon>Vibrionaceae</taxon>
        <taxon>Photobacterium</taxon>
    </lineage>
</organism>
<gene>
    <name evidence="2" type="ORF">ABT58_22385</name>
</gene>
<feature type="chain" id="PRO_5005252077" description="Lipoprotein" evidence="1">
    <location>
        <begin position="22"/>
        <end position="166"/>
    </location>
</feature>
<feature type="signal peptide" evidence="1">
    <location>
        <begin position="1"/>
        <end position="21"/>
    </location>
</feature>
<accession>A0A0J1GFG2</accession>
<reference evidence="2 3" key="1">
    <citation type="submission" date="2015-05" db="EMBL/GenBank/DDBJ databases">
        <title>Photobacterium galathea sp. nov.</title>
        <authorList>
            <person name="Machado H."/>
            <person name="Gram L."/>
        </authorList>
    </citation>
    <scope>NUCLEOTIDE SEQUENCE [LARGE SCALE GENOMIC DNA]</scope>
    <source>
        <strain evidence="2 3">DSM 25995</strain>
    </source>
</reference>
<protein>
    <recommendedName>
        <fullName evidence="4">Lipoprotein</fullName>
    </recommendedName>
</protein>
<comment type="caution">
    <text evidence="2">The sequence shown here is derived from an EMBL/GenBank/DDBJ whole genome shotgun (WGS) entry which is preliminary data.</text>
</comment>
<dbReference type="AlphaFoldDB" id="A0A0J1GFG2"/>
<proteinExistence type="predicted"/>
<dbReference type="PATRIC" id="fig|754436.4.peg.4701"/>
<keyword evidence="3" id="KW-1185">Reference proteome</keyword>
<evidence type="ECO:0000256" key="1">
    <source>
        <dbReference type="SAM" id="SignalP"/>
    </source>
</evidence>
<evidence type="ECO:0008006" key="4">
    <source>
        <dbReference type="Google" id="ProtNLM"/>
    </source>
</evidence>
<keyword evidence="1" id="KW-0732">Signal</keyword>